<keyword evidence="4" id="KW-1185">Reference proteome</keyword>
<feature type="domain" description="Sulfatase N-terminal" evidence="2">
    <location>
        <begin position="30"/>
        <end position="84"/>
    </location>
</feature>
<dbReference type="EMBL" id="QCXX01000007">
    <property type="protein sequence ID" value="PUV22378.1"/>
    <property type="molecule type" value="Genomic_DNA"/>
</dbReference>
<reference evidence="3 4" key="1">
    <citation type="submission" date="2018-04" db="EMBL/GenBank/DDBJ databases">
        <title>Sphingobacterium sp. M46 Genome.</title>
        <authorList>
            <person name="Cheng J."/>
            <person name="Li Y."/>
        </authorList>
    </citation>
    <scope>NUCLEOTIDE SEQUENCE [LARGE SCALE GENOMIC DNA]</scope>
    <source>
        <strain evidence="3 4">M46</strain>
    </source>
</reference>
<comment type="similarity">
    <text evidence="1">Belongs to the sulfatase family.</text>
</comment>
<dbReference type="InterPro" id="IPR050738">
    <property type="entry name" value="Sulfatase"/>
</dbReference>
<protein>
    <recommendedName>
        <fullName evidence="2">Sulfatase N-terminal domain-containing protein</fullName>
    </recommendedName>
</protein>
<evidence type="ECO:0000313" key="3">
    <source>
        <dbReference type="EMBL" id="PUV22378.1"/>
    </source>
</evidence>
<evidence type="ECO:0000259" key="2">
    <source>
        <dbReference type="Pfam" id="PF00884"/>
    </source>
</evidence>
<dbReference type="AlphaFoldDB" id="A0A363NNL5"/>
<evidence type="ECO:0000256" key="1">
    <source>
        <dbReference type="ARBA" id="ARBA00008779"/>
    </source>
</evidence>
<sequence>MIYGKTFYRILAVLSVLSLVEISVFAQQRPNVIVILSDDGGYDDFGCFGGKEGHTPHIDQLAKQGIRFQCVYASASVCASSRAEWEAKNGKAQMVEFCFG</sequence>
<evidence type="ECO:0000313" key="4">
    <source>
        <dbReference type="Proteomes" id="UP000250831"/>
    </source>
</evidence>
<organism evidence="3 4">
    <name type="scientific">Sphingobacterium athyrii</name>
    <dbReference type="NCBI Taxonomy" id="2152717"/>
    <lineage>
        <taxon>Bacteria</taxon>
        <taxon>Pseudomonadati</taxon>
        <taxon>Bacteroidota</taxon>
        <taxon>Sphingobacteriia</taxon>
        <taxon>Sphingobacteriales</taxon>
        <taxon>Sphingobacteriaceae</taxon>
        <taxon>Sphingobacterium</taxon>
    </lineage>
</organism>
<dbReference type="SUPFAM" id="SSF53649">
    <property type="entry name" value="Alkaline phosphatase-like"/>
    <property type="match status" value="1"/>
</dbReference>
<dbReference type="InterPro" id="IPR017850">
    <property type="entry name" value="Alkaline_phosphatase_core_sf"/>
</dbReference>
<dbReference type="Gene3D" id="3.40.720.10">
    <property type="entry name" value="Alkaline Phosphatase, subunit A"/>
    <property type="match status" value="1"/>
</dbReference>
<dbReference type="PANTHER" id="PTHR42693">
    <property type="entry name" value="ARYLSULFATASE FAMILY MEMBER"/>
    <property type="match status" value="1"/>
</dbReference>
<comment type="caution">
    <text evidence="3">The sequence shown here is derived from an EMBL/GenBank/DDBJ whole genome shotgun (WGS) entry which is preliminary data.</text>
</comment>
<gene>
    <name evidence="3" type="ORF">DCO56_22760</name>
</gene>
<proteinExistence type="inferred from homology"/>
<dbReference type="Proteomes" id="UP000250831">
    <property type="component" value="Unassembled WGS sequence"/>
</dbReference>
<accession>A0A363NNL5</accession>
<dbReference type="PANTHER" id="PTHR42693:SF33">
    <property type="entry name" value="ARYLSULFATASE"/>
    <property type="match status" value="1"/>
</dbReference>
<dbReference type="RefSeq" id="WP_108636025.1">
    <property type="nucleotide sequence ID" value="NZ_QCXX01000007.1"/>
</dbReference>
<name>A0A363NNL5_9SPHI</name>
<dbReference type="Pfam" id="PF00884">
    <property type="entry name" value="Sulfatase"/>
    <property type="match status" value="1"/>
</dbReference>
<dbReference type="GO" id="GO:0004065">
    <property type="term" value="F:arylsulfatase activity"/>
    <property type="evidence" value="ECO:0007669"/>
    <property type="project" value="TreeGrafter"/>
</dbReference>
<dbReference type="InterPro" id="IPR000917">
    <property type="entry name" value="Sulfatase_N"/>
</dbReference>